<dbReference type="GO" id="GO:0008360">
    <property type="term" value="P:regulation of cell shape"/>
    <property type="evidence" value="ECO:0007669"/>
    <property type="project" value="UniProtKB-KW"/>
</dbReference>
<keyword evidence="11" id="KW-0046">Antibiotic resistance</keyword>
<dbReference type="InterPro" id="IPR050515">
    <property type="entry name" value="Beta-lactam/transpept"/>
</dbReference>
<evidence type="ECO:0000256" key="2">
    <source>
        <dbReference type="ARBA" id="ARBA00007171"/>
    </source>
</evidence>
<keyword evidence="12" id="KW-0131">Cell cycle</keyword>
<evidence type="ECO:0000313" key="17">
    <source>
        <dbReference type="EMBL" id="BAP85919.1"/>
    </source>
</evidence>
<dbReference type="SMART" id="SM00740">
    <property type="entry name" value="PASTA"/>
    <property type="match status" value="2"/>
</dbReference>
<dbReference type="FunFam" id="3.40.710.10:FF:000095">
    <property type="entry name" value="Penicillin-binding protein 2x"/>
    <property type="match status" value="1"/>
</dbReference>
<dbReference type="GO" id="GO:0071555">
    <property type="term" value="P:cell wall organization"/>
    <property type="evidence" value="ECO:0007669"/>
    <property type="project" value="UniProtKB-KW"/>
</dbReference>
<dbReference type="InterPro" id="IPR005311">
    <property type="entry name" value="PBP_dimer"/>
</dbReference>
<evidence type="ECO:0000256" key="12">
    <source>
        <dbReference type="ARBA" id="ARBA00023306"/>
    </source>
</evidence>
<feature type="transmembrane region" description="Helical" evidence="15">
    <location>
        <begin position="20"/>
        <end position="41"/>
    </location>
</feature>
<keyword evidence="10 15" id="KW-0472">Membrane</keyword>
<dbReference type="SUPFAM" id="SSF56601">
    <property type="entry name" value="beta-lactamase/transpeptidase-like"/>
    <property type="match status" value="1"/>
</dbReference>
<sequence>MNNHSKRTSSSKTRKNRKIFGQWLFFIVMALFVLLIVRFAYIGIFKDVKNVNLKSSAEKLYTQKQTITAKRGTIYDASGKAIAEDTSTYSIYAVIDHSQKSTSGKPLYVTNKQKVATVLSQNLSISKAKALKALSPSKPNIFQVEFGSAGTNISVATKQAIEAKHLKGINFVASPAREYPNGTFASQVIGIAQAQTSEKTGKTTLVGQMGIELAFNKQLTGVNGVKKVKQDTSGYQINDSQQTPKKAQNGDDIYTTFDNKLQTLLESQMSAAENASKATSMNAIVMNAKTGAIVAATQRPTFNADTKVGLNKVWRNTLVEDAFEPGSTMKVFTIAAAINSGNFNPNAYYDSGSYEIGGGKVTDWNPTGWGSITYREGFERSSNVAMAHLENTMGATTWKKYLKKFGFLQSTNSGLANEATGATPFKGALEQANTAFGQGITVTSMQMMQGFTAIANNGKMLKPYYINKIVDPDTNKVVTKNHKKVISQPISKKTAQQVRKYMQDVIYADKGTGGKYKIDGYRVAGKTGTAQIGGSGGYETGSNDYVYSFVGMAPAKNPKYIMYITLKKPQNTTQSAEAYMATVFKSVMKQALDQSKLANQKQTGVVKVPNVVGKTTTVAQQTLMAKKLQVTVIGNRNDVTAQSVKTKQTVMVNSRVFLTTGGQATMPDMTDWSQAQVNKFGQLTGLDITNSGSGFVKKQSIKSGEKINKGQAITVVYHQK</sequence>
<dbReference type="InterPro" id="IPR036138">
    <property type="entry name" value="PBP_dimer_sf"/>
</dbReference>
<dbReference type="HOGENOM" id="CLU_009289_6_1_9"/>
<dbReference type="PANTHER" id="PTHR30627">
    <property type="entry name" value="PEPTIDOGLYCAN D,D-TRANSPEPTIDASE"/>
    <property type="match status" value="1"/>
</dbReference>
<evidence type="ECO:0000256" key="13">
    <source>
        <dbReference type="ARBA" id="ARBA00023316"/>
    </source>
</evidence>
<dbReference type="GO" id="GO:0008658">
    <property type="term" value="F:penicillin binding"/>
    <property type="evidence" value="ECO:0007669"/>
    <property type="project" value="InterPro"/>
</dbReference>
<dbReference type="SUPFAM" id="SSF56519">
    <property type="entry name" value="Penicillin binding protein dimerisation domain"/>
    <property type="match status" value="1"/>
</dbReference>
<dbReference type="PANTHER" id="PTHR30627:SF26">
    <property type="entry name" value="PENICILLIN-BINDING PROTEIN 2B"/>
    <property type="match status" value="1"/>
</dbReference>
<organism evidence="17 18">
    <name type="scientific">Paucilactobacillus hokkaidonensis JCM 18461</name>
    <dbReference type="NCBI Taxonomy" id="1291742"/>
    <lineage>
        <taxon>Bacteria</taxon>
        <taxon>Bacillati</taxon>
        <taxon>Bacillota</taxon>
        <taxon>Bacilli</taxon>
        <taxon>Lactobacillales</taxon>
        <taxon>Lactobacillaceae</taxon>
        <taxon>Paucilactobacillus</taxon>
    </lineage>
</organism>
<dbReference type="GO" id="GO:0005886">
    <property type="term" value="C:plasma membrane"/>
    <property type="evidence" value="ECO:0007669"/>
    <property type="project" value="UniProtKB-SubCell"/>
</dbReference>
<keyword evidence="8" id="KW-0573">Peptidoglycan synthesis</keyword>
<keyword evidence="6" id="KW-0677">Repeat</keyword>
<dbReference type="GO" id="GO:0009252">
    <property type="term" value="P:peptidoglycan biosynthetic process"/>
    <property type="evidence" value="ECO:0007669"/>
    <property type="project" value="UniProtKB-KW"/>
</dbReference>
<evidence type="ECO:0000256" key="11">
    <source>
        <dbReference type="ARBA" id="ARBA00023251"/>
    </source>
</evidence>
<dbReference type="Gene3D" id="3.90.1310.10">
    <property type="entry name" value="Penicillin-binding protein 2a (Domain 2)"/>
    <property type="match status" value="1"/>
</dbReference>
<evidence type="ECO:0000256" key="6">
    <source>
        <dbReference type="ARBA" id="ARBA00022737"/>
    </source>
</evidence>
<dbReference type="InterPro" id="IPR005543">
    <property type="entry name" value="PASTA_dom"/>
</dbReference>
<dbReference type="CDD" id="cd06575">
    <property type="entry name" value="PASTA_Pbp2x-like_2"/>
    <property type="match status" value="1"/>
</dbReference>
<evidence type="ECO:0000256" key="5">
    <source>
        <dbReference type="ARBA" id="ARBA00022692"/>
    </source>
</evidence>
<dbReference type="EMBL" id="AP014680">
    <property type="protein sequence ID" value="BAP85919.1"/>
    <property type="molecule type" value="Genomic_DNA"/>
</dbReference>
<evidence type="ECO:0000313" key="18">
    <source>
        <dbReference type="Proteomes" id="UP000031620"/>
    </source>
</evidence>
<evidence type="ECO:0000256" key="7">
    <source>
        <dbReference type="ARBA" id="ARBA00022960"/>
    </source>
</evidence>
<evidence type="ECO:0000256" key="15">
    <source>
        <dbReference type="SAM" id="Phobius"/>
    </source>
</evidence>
<gene>
    <name evidence="17" type="ORF">LOOC260_113830</name>
</gene>
<reference evidence="17 18" key="1">
    <citation type="submission" date="2014-11" db="EMBL/GenBank/DDBJ databases">
        <title>Complete genome sequence and analysis of Lactobacillus hokkaidonensis LOOC260T.</title>
        <authorList>
            <person name="Tanizawa Y."/>
            <person name="Tohno M."/>
            <person name="Kaminuma E."/>
            <person name="Nakamura Y."/>
            <person name="Arita M."/>
        </authorList>
    </citation>
    <scope>NUCLEOTIDE SEQUENCE [LARGE SCALE GENOMIC DNA]</scope>
    <source>
        <strain evidence="17 18">LOOC260</strain>
    </source>
</reference>
<dbReference type="RefSeq" id="WP_041093898.1">
    <property type="nucleotide sequence ID" value="NZ_AP014680.1"/>
</dbReference>
<dbReference type="Gene3D" id="2.20.70.70">
    <property type="match status" value="1"/>
</dbReference>
<dbReference type="InterPro" id="IPR001460">
    <property type="entry name" value="PCN-bd_Tpept"/>
</dbReference>
<dbReference type="AlphaFoldDB" id="A0A0A1GYD2"/>
<evidence type="ECO:0000256" key="14">
    <source>
        <dbReference type="ARBA" id="ARBA00055980"/>
    </source>
</evidence>
<keyword evidence="3" id="KW-1003">Cell membrane</keyword>
<keyword evidence="4" id="KW-0132">Cell division</keyword>
<evidence type="ECO:0000256" key="8">
    <source>
        <dbReference type="ARBA" id="ARBA00022984"/>
    </source>
</evidence>
<keyword evidence="9 15" id="KW-1133">Transmembrane helix</keyword>
<keyword evidence="7" id="KW-0133">Cell shape</keyword>
<feature type="domain" description="PASTA" evidence="16">
    <location>
        <begin position="663"/>
        <end position="719"/>
    </location>
</feature>
<evidence type="ECO:0000256" key="4">
    <source>
        <dbReference type="ARBA" id="ARBA00022618"/>
    </source>
</evidence>
<keyword evidence="13" id="KW-0961">Cell wall biogenesis/degradation</keyword>
<comment type="function">
    <text evidence="14">A transpeptidase that forms peptide cross-links between adjacent glycan strands in cell wall peptidoglycan (PG). Part of the divisome machinery that synthesizes the septal cross wall. Beta-lactams inactivate the PBPs by acylating an essential serine residue in the active site of these proteins.</text>
</comment>
<feature type="domain" description="PASTA" evidence="16">
    <location>
        <begin position="602"/>
        <end position="662"/>
    </location>
</feature>
<accession>A0A0A1GYD2</accession>
<name>A0A0A1GYD2_9LACO</name>
<dbReference type="Pfam" id="PF00905">
    <property type="entry name" value="Transpeptidase"/>
    <property type="match status" value="1"/>
</dbReference>
<dbReference type="SUPFAM" id="SSF54184">
    <property type="entry name" value="Penicillin-binding protein 2x (pbp-2x), c-terminal domain"/>
    <property type="match status" value="2"/>
</dbReference>
<dbReference type="Gene3D" id="3.30.70.2110">
    <property type="match status" value="1"/>
</dbReference>
<evidence type="ECO:0000259" key="16">
    <source>
        <dbReference type="PROSITE" id="PS51178"/>
    </source>
</evidence>
<dbReference type="GO" id="GO:0046677">
    <property type="term" value="P:response to antibiotic"/>
    <property type="evidence" value="ECO:0007669"/>
    <property type="project" value="UniProtKB-KW"/>
</dbReference>
<evidence type="ECO:0000256" key="10">
    <source>
        <dbReference type="ARBA" id="ARBA00023136"/>
    </source>
</evidence>
<proteinExistence type="inferred from homology"/>
<dbReference type="Gene3D" id="3.40.710.10">
    <property type="entry name" value="DD-peptidase/beta-lactamase superfamily"/>
    <property type="match status" value="1"/>
</dbReference>
<dbReference type="PROSITE" id="PS51178">
    <property type="entry name" value="PASTA"/>
    <property type="match status" value="2"/>
</dbReference>
<evidence type="ECO:0000256" key="9">
    <source>
        <dbReference type="ARBA" id="ARBA00022989"/>
    </source>
</evidence>
<evidence type="ECO:0000256" key="1">
    <source>
        <dbReference type="ARBA" id="ARBA00004162"/>
    </source>
</evidence>
<protein>
    <submittedName>
        <fullName evidence="17">Penicillin-binding protein 2B</fullName>
    </submittedName>
</protein>
<comment type="similarity">
    <text evidence="2">Belongs to the transpeptidase family.</text>
</comment>
<dbReference type="Proteomes" id="UP000031620">
    <property type="component" value="Chromosome"/>
</dbReference>
<dbReference type="InterPro" id="IPR012338">
    <property type="entry name" value="Beta-lactam/transpept-like"/>
</dbReference>
<comment type="subcellular location">
    <subcellularLocation>
        <location evidence="1">Cell membrane</location>
        <topology evidence="1">Single-pass membrane protein</topology>
    </subcellularLocation>
</comment>
<evidence type="ECO:0000256" key="3">
    <source>
        <dbReference type="ARBA" id="ARBA00022475"/>
    </source>
</evidence>
<dbReference type="Pfam" id="PF03717">
    <property type="entry name" value="PBP_dimer"/>
    <property type="match status" value="1"/>
</dbReference>
<dbReference type="KEGG" id="lho:LOOC260_113830"/>
<dbReference type="Pfam" id="PF03793">
    <property type="entry name" value="PASTA"/>
    <property type="match status" value="2"/>
</dbReference>
<dbReference type="STRING" id="1291742.LOOC260_113830"/>
<dbReference type="GO" id="GO:0051301">
    <property type="term" value="P:cell division"/>
    <property type="evidence" value="ECO:0007669"/>
    <property type="project" value="UniProtKB-KW"/>
</dbReference>
<dbReference type="CDD" id="cd06576">
    <property type="entry name" value="PASTA_Pbp2x-like_1"/>
    <property type="match status" value="1"/>
</dbReference>
<keyword evidence="5 15" id="KW-0812">Transmembrane</keyword>